<dbReference type="PANTHER" id="PTHR30413:SF10">
    <property type="entry name" value="CAPSULE POLYSACCHARIDE EXPORT INNER-MEMBRANE PROTEIN CTRC"/>
    <property type="match status" value="1"/>
</dbReference>
<evidence type="ECO:0000256" key="2">
    <source>
        <dbReference type="ARBA" id="ARBA00007783"/>
    </source>
</evidence>
<keyword evidence="4 9" id="KW-1003">Cell membrane</keyword>
<comment type="similarity">
    <text evidence="2 9">Belongs to the ABC-2 integral membrane protein family.</text>
</comment>
<evidence type="ECO:0000313" key="12">
    <source>
        <dbReference type="Proteomes" id="UP000316921"/>
    </source>
</evidence>
<dbReference type="GO" id="GO:0005886">
    <property type="term" value="C:plasma membrane"/>
    <property type="evidence" value="ECO:0007669"/>
    <property type="project" value="UniProtKB-SubCell"/>
</dbReference>
<dbReference type="GO" id="GO:0015774">
    <property type="term" value="P:polysaccharide transport"/>
    <property type="evidence" value="ECO:0007669"/>
    <property type="project" value="UniProtKB-KW"/>
</dbReference>
<keyword evidence="5 9" id="KW-0812">Transmembrane</keyword>
<protein>
    <recommendedName>
        <fullName evidence="9">Transport permease protein</fullName>
    </recommendedName>
</protein>
<keyword evidence="7" id="KW-0625">Polysaccharide transport</keyword>
<dbReference type="InterPro" id="IPR047817">
    <property type="entry name" value="ABC2_TM_bact-type"/>
</dbReference>
<dbReference type="EMBL" id="CP036287">
    <property type="protein sequence ID" value="QDU66689.1"/>
    <property type="molecule type" value="Genomic_DNA"/>
</dbReference>
<evidence type="ECO:0000256" key="5">
    <source>
        <dbReference type="ARBA" id="ARBA00022692"/>
    </source>
</evidence>
<feature type="transmembrane region" description="Helical" evidence="9">
    <location>
        <begin position="284"/>
        <end position="308"/>
    </location>
</feature>
<name>A0A518BI80_9BACT</name>
<gene>
    <name evidence="11" type="primary">tagG_1</name>
    <name evidence="11" type="ORF">Pla133_17650</name>
</gene>
<keyword evidence="6 9" id="KW-1133">Transmembrane helix</keyword>
<dbReference type="InterPro" id="IPR013525">
    <property type="entry name" value="ABC2_TM"/>
</dbReference>
<dbReference type="KEGG" id="pbap:Pla133_17650"/>
<dbReference type="GO" id="GO:0140359">
    <property type="term" value="F:ABC-type transporter activity"/>
    <property type="evidence" value="ECO:0007669"/>
    <property type="project" value="InterPro"/>
</dbReference>
<dbReference type="PANTHER" id="PTHR30413">
    <property type="entry name" value="INNER MEMBRANE TRANSPORT PERMEASE"/>
    <property type="match status" value="1"/>
</dbReference>
<evidence type="ECO:0000256" key="1">
    <source>
        <dbReference type="ARBA" id="ARBA00004651"/>
    </source>
</evidence>
<feature type="domain" description="ABC transmembrane type-2" evidence="10">
    <location>
        <begin position="63"/>
        <end position="309"/>
    </location>
</feature>
<evidence type="ECO:0000256" key="6">
    <source>
        <dbReference type="ARBA" id="ARBA00022989"/>
    </source>
</evidence>
<dbReference type="Proteomes" id="UP000316921">
    <property type="component" value="Chromosome"/>
</dbReference>
<evidence type="ECO:0000256" key="4">
    <source>
        <dbReference type="ARBA" id="ARBA00022475"/>
    </source>
</evidence>
<dbReference type="AlphaFoldDB" id="A0A518BI80"/>
<keyword evidence="7" id="KW-0762">Sugar transport</keyword>
<evidence type="ECO:0000256" key="3">
    <source>
        <dbReference type="ARBA" id="ARBA00022448"/>
    </source>
</evidence>
<dbReference type="GO" id="GO:0015920">
    <property type="term" value="P:lipopolysaccharide transport"/>
    <property type="evidence" value="ECO:0007669"/>
    <property type="project" value="TreeGrafter"/>
</dbReference>
<feature type="transmembrane region" description="Helical" evidence="9">
    <location>
        <begin position="62"/>
        <end position="82"/>
    </location>
</feature>
<accession>A0A518BI80</accession>
<evidence type="ECO:0000256" key="9">
    <source>
        <dbReference type="RuleBase" id="RU361157"/>
    </source>
</evidence>
<feature type="transmembrane region" description="Helical" evidence="9">
    <location>
        <begin position="102"/>
        <end position="123"/>
    </location>
</feature>
<dbReference type="RefSeq" id="WP_145064504.1">
    <property type="nucleotide sequence ID" value="NZ_CP036287.1"/>
</dbReference>
<evidence type="ECO:0000313" key="11">
    <source>
        <dbReference type="EMBL" id="QDU66689.1"/>
    </source>
</evidence>
<keyword evidence="8 9" id="KW-0472">Membrane</keyword>
<dbReference type="Pfam" id="PF01061">
    <property type="entry name" value="ABC2_membrane"/>
    <property type="match status" value="1"/>
</dbReference>
<evidence type="ECO:0000259" key="10">
    <source>
        <dbReference type="PROSITE" id="PS51012"/>
    </source>
</evidence>
<feature type="transmembrane region" description="Helical" evidence="9">
    <location>
        <begin position="186"/>
        <end position="208"/>
    </location>
</feature>
<evidence type="ECO:0000256" key="7">
    <source>
        <dbReference type="ARBA" id="ARBA00023047"/>
    </source>
</evidence>
<organism evidence="11 12">
    <name type="scientific">Engelhardtia mirabilis</name>
    <dbReference type="NCBI Taxonomy" id="2528011"/>
    <lineage>
        <taxon>Bacteria</taxon>
        <taxon>Pseudomonadati</taxon>
        <taxon>Planctomycetota</taxon>
        <taxon>Planctomycetia</taxon>
        <taxon>Planctomycetia incertae sedis</taxon>
        <taxon>Engelhardtia</taxon>
    </lineage>
</organism>
<evidence type="ECO:0000256" key="8">
    <source>
        <dbReference type="ARBA" id="ARBA00023136"/>
    </source>
</evidence>
<keyword evidence="12" id="KW-1185">Reference proteome</keyword>
<feature type="transmembrane region" description="Helical" evidence="9">
    <location>
        <begin position="144"/>
        <end position="166"/>
    </location>
</feature>
<comment type="subcellular location">
    <subcellularLocation>
        <location evidence="1 9">Cell membrane</location>
        <topology evidence="1 9">Multi-pass membrane protein</topology>
    </subcellularLocation>
</comment>
<dbReference type="PROSITE" id="PS51012">
    <property type="entry name" value="ABC_TM2"/>
    <property type="match status" value="1"/>
</dbReference>
<feature type="transmembrane region" description="Helical" evidence="9">
    <location>
        <begin position="220"/>
        <end position="238"/>
    </location>
</feature>
<sequence length="317" mass="35606">MTPPPEAIAVDASDDGWITSDPPGPAHVVRRLVGLPTMLARHRDLIYTSVRRELEARFTGTLLGWLWPLVYPVFMFVVYYFIFARLLDLKLPDLPEGLEASMGIYMFTGILIWSGFGEGLVRATNVIVENGNLIKKLAFPTEILPLNMVLTHLVTMMFGVVAYVAVLHGSALFMETPIFPPPTAMLAWIPVLLLLQIVFTFGLGLLLATLQVFVRDTIQVTTLLVTIWMFITPIFWVANPEVMSSIEPFLDSLAFNPLYHLIYAWRVVLMSRQPEIAFVGEDSFIGSLGIFAVWSVAVFLVGYTFFVLSQRRFADEV</sequence>
<proteinExistence type="inferred from homology"/>
<reference evidence="11 12" key="1">
    <citation type="submission" date="2019-02" db="EMBL/GenBank/DDBJ databases">
        <title>Deep-cultivation of Planctomycetes and their phenomic and genomic characterization uncovers novel biology.</title>
        <authorList>
            <person name="Wiegand S."/>
            <person name="Jogler M."/>
            <person name="Boedeker C."/>
            <person name="Pinto D."/>
            <person name="Vollmers J."/>
            <person name="Rivas-Marin E."/>
            <person name="Kohn T."/>
            <person name="Peeters S.H."/>
            <person name="Heuer A."/>
            <person name="Rast P."/>
            <person name="Oberbeckmann S."/>
            <person name="Bunk B."/>
            <person name="Jeske O."/>
            <person name="Meyerdierks A."/>
            <person name="Storesund J.E."/>
            <person name="Kallscheuer N."/>
            <person name="Luecker S."/>
            <person name="Lage O.M."/>
            <person name="Pohl T."/>
            <person name="Merkel B.J."/>
            <person name="Hornburger P."/>
            <person name="Mueller R.-W."/>
            <person name="Bruemmer F."/>
            <person name="Labrenz M."/>
            <person name="Spormann A.M."/>
            <person name="Op den Camp H."/>
            <person name="Overmann J."/>
            <person name="Amann R."/>
            <person name="Jetten M.S.M."/>
            <person name="Mascher T."/>
            <person name="Medema M.H."/>
            <person name="Devos D.P."/>
            <person name="Kaster A.-K."/>
            <person name="Ovreas L."/>
            <person name="Rohde M."/>
            <person name="Galperin M.Y."/>
            <person name="Jogler C."/>
        </authorList>
    </citation>
    <scope>NUCLEOTIDE SEQUENCE [LARGE SCALE GENOMIC DNA]</scope>
    <source>
        <strain evidence="11 12">Pla133</strain>
    </source>
</reference>
<keyword evidence="3 9" id="KW-0813">Transport</keyword>